<evidence type="ECO:0000256" key="6">
    <source>
        <dbReference type="ARBA" id="ARBA00022835"/>
    </source>
</evidence>
<dbReference type="GO" id="GO:0071028">
    <property type="term" value="P:nuclear mRNA surveillance"/>
    <property type="evidence" value="ECO:0007669"/>
    <property type="project" value="TreeGrafter"/>
</dbReference>
<protein>
    <recommendedName>
        <fullName evidence="9">Ribosomal RNA-processing protein 43</fullName>
    </recommendedName>
</protein>
<feature type="domain" description="Exoribonuclease phosphorolytic" evidence="11">
    <location>
        <begin position="60"/>
        <end position="193"/>
    </location>
</feature>
<evidence type="ECO:0000256" key="5">
    <source>
        <dbReference type="ARBA" id="ARBA00022552"/>
    </source>
</evidence>
<evidence type="ECO:0000259" key="11">
    <source>
        <dbReference type="Pfam" id="PF01138"/>
    </source>
</evidence>
<keyword evidence="8" id="KW-0539">Nucleus</keyword>
<keyword evidence="5" id="KW-0698">rRNA processing</keyword>
<dbReference type="AlphaFoldDB" id="A0A0F7SKW7"/>
<dbReference type="GO" id="GO:0034473">
    <property type="term" value="P:U1 snRNA 3'-end processing"/>
    <property type="evidence" value="ECO:0007669"/>
    <property type="project" value="TreeGrafter"/>
</dbReference>
<dbReference type="InterPro" id="IPR033196">
    <property type="entry name" value="Rrp43"/>
</dbReference>
<dbReference type="InterPro" id="IPR027408">
    <property type="entry name" value="PNPase/RNase_PH_dom_sf"/>
</dbReference>
<sequence>MATPTTVTSSQLPEAANTPSHTLSASTFKRLHPQAYLERFFAEGYRPDGRKLSDSDDAWRDVKVNLGSVSTAMGSSLIRLGETTIVCGVKAETFEPDLYTPTDGCLVPNLDLPALSSPKFKPGPPGSEAQLLTDRLDRVLSHSSILPLSSLCIEKGKSAWVLYIDAVCINYDGNVWDACLLAVVAALRNTRLPVARWDDATGRTICSRTETVPLQLGNFNPISSTFGVFSSKTIFPDPTSFEEPLLGSTITCVLLQPLSSSNTDEKKTKAKVLFLEQSGLGGLSVGNQAVGSEAVLAGGQLTSKPLLEERGPELTVSADKEANKIQGIT</sequence>
<dbReference type="GO" id="GO:0000177">
    <property type="term" value="C:cytoplasmic exosome (RNase complex)"/>
    <property type="evidence" value="ECO:0007669"/>
    <property type="project" value="TreeGrafter"/>
</dbReference>
<dbReference type="GO" id="GO:0071038">
    <property type="term" value="P:TRAMP-dependent tRNA surveillance pathway"/>
    <property type="evidence" value="ECO:0007669"/>
    <property type="project" value="TreeGrafter"/>
</dbReference>
<evidence type="ECO:0000256" key="1">
    <source>
        <dbReference type="ARBA" id="ARBA00004496"/>
    </source>
</evidence>
<dbReference type="GO" id="GO:0000467">
    <property type="term" value="P:exonucleolytic trimming to generate mature 3'-end of 5.8S rRNA from tricistronic rRNA transcript (SSU-rRNA, 5.8S rRNA, LSU-rRNA)"/>
    <property type="evidence" value="ECO:0007669"/>
    <property type="project" value="TreeGrafter"/>
</dbReference>
<dbReference type="GO" id="GO:0016075">
    <property type="term" value="P:rRNA catabolic process"/>
    <property type="evidence" value="ECO:0007669"/>
    <property type="project" value="TreeGrafter"/>
</dbReference>
<keyword evidence="7" id="KW-0694">RNA-binding</keyword>
<dbReference type="FunFam" id="3.30.230.70:FF:000017">
    <property type="entry name" value="Exosome complex component Rrp42"/>
    <property type="match status" value="1"/>
</dbReference>
<dbReference type="InterPro" id="IPR020568">
    <property type="entry name" value="Ribosomal_Su5_D2-typ_SF"/>
</dbReference>
<dbReference type="EMBL" id="LN483142">
    <property type="protein sequence ID" value="CED82792.1"/>
    <property type="molecule type" value="Genomic_DNA"/>
</dbReference>
<comment type="similarity">
    <text evidence="3">Belongs to the RNase PH family.</text>
</comment>
<dbReference type="GO" id="GO:0000176">
    <property type="term" value="C:nuclear exosome (RNase complex)"/>
    <property type="evidence" value="ECO:0007669"/>
    <property type="project" value="TreeGrafter"/>
</dbReference>
<dbReference type="PANTHER" id="PTHR11097">
    <property type="entry name" value="EXOSOME COMPLEX EXONUCLEASE RIBOSOMAL RNA PROCESSING PROTEIN"/>
    <property type="match status" value="1"/>
</dbReference>
<evidence type="ECO:0000256" key="8">
    <source>
        <dbReference type="ARBA" id="ARBA00023242"/>
    </source>
</evidence>
<dbReference type="Gene3D" id="3.30.230.70">
    <property type="entry name" value="GHMP Kinase, N-terminal domain"/>
    <property type="match status" value="1"/>
</dbReference>
<evidence type="ECO:0000256" key="10">
    <source>
        <dbReference type="SAM" id="MobiDB-lite"/>
    </source>
</evidence>
<keyword evidence="6" id="KW-0271">Exosome</keyword>
<dbReference type="PANTHER" id="PTHR11097:SF9">
    <property type="entry name" value="EXOSOME COMPLEX COMPONENT RRP43"/>
    <property type="match status" value="1"/>
</dbReference>
<dbReference type="CDD" id="cd11369">
    <property type="entry name" value="RNase_PH_RRP43"/>
    <property type="match status" value="1"/>
</dbReference>
<accession>A0A0F7SKW7</accession>
<feature type="region of interest" description="Disordered" evidence="10">
    <location>
        <begin position="1"/>
        <end position="23"/>
    </location>
</feature>
<dbReference type="InterPro" id="IPR001247">
    <property type="entry name" value="ExoRNase_PH_dom1"/>
</dbReference>
<dbReference type="GO" id="GO:0005730">
    <property type="term" value="C:nucleolus"/>
    <property type="evidence" value="ECO:0007669"/>
    <property type="project" value="UniProtKB-SubCell"/>
</dbReference>
<evidence type="ECO:0000256" key="7">
    <source>
        <dbReference type="ARBA" id="ARBA00022884"/>
    </source>
</evidence>
<evidence type="ECO:0000256" key="4">
    <source>
        <dbReference type="ARBA" id="ARBA00022490"/>
    </source>
</evidence>
<dbReference type="InterPro" id="IPR050590">
    <property type="entry name" value="Exosome_comp_Rrp42_subfam"/>
</dbReference>
<evidence type="ECO:0000313" key="12">
    <source>
        <dbReference type="EMBL" id="CED82792.1"/>
    </source>
</evidence>
<dbReference type="SUPFAM" id="SSF54211">
    <property type="entry name" value="Ribosomal protein S5 domain 2-like"/>
    <property type="match status" value="1"/>
</dbReference>
<comment type="subcellular location">
    <subcellularLocation>
        <location evidence="1">Cytoplasm</location>
    </subcellularLocation>
    <subcellularLocation>
        <location evidence="2">Nucleus</location>
        <location evidence="2">Nucleolus</location>
    </subcellularLocation>
</comment>
<dbReference type="GO" id="GO:0035925">
    <property type="term" value="F:mRNA 3'-UTR AU-rich region binding"/>
    <property type="evidence" value="ECO:0007669"/>
    <property type="project" value="TreeGrafter"/>
</dbReference>
<dbReference type="GO" id="GO:0071035">
    <property type="term" value="P:nuclear polyadenylation-dependent rRNA catabolic process"/>
    <property type="evidence" value="ECO:0007669"/>
    <property type="project" value="TreeGrafter"/>
</dbReference>
<dbReference type="GO" id="GO:0034476">
    <property type="term" value="P:U5 snRNA 3'-end processing"/>
    <property type="evidence" value="ECO:0007669"/>
    <property type="project" value="TreeGrafter"/>
</dbReference>
<reference evidence="12" key="1">
    <citation type="submission" date="2014-08" db="EMBL/GenBank/DDBJ databases">
        <authorList>
            <person name="Sharma Rahul"/>
            <person name="Thines Marco"/>
        </authorList>
    </citation>
    <scope>NUCLEOTIDE SEQUENCE</scope>
</reference>
<keyword evidence="4" id="KW-0963">Cytoplasm</keyword>
<evidence type="ECO:0000256" key="9">
    <source>
        <dbReference type="ARBA" id="ARBA00030617"/>
    </source>
</evidence>
<dbReference type="Pfam" id="PF01138">
    <property type="entry name" value="RNase_PH"/>
    <property type="match status" value="1"/>
</dbReference>
<name>A0A0F7SKW7_PHARH</name>
<dbReference type="GO" id="GO:0034475">
    <property type="term" value="P:U4 snRNA 3'-end processing"/>
    <property type="evidence" value="ECO:0007669"/>
    <property type="project" value="TreeGrafter"/>
</dbReference>
<organism evidence="12">
    <name type="scientific">Phaffia rhodozyma</name>
    <name type="common">Yeast</name>
    <name type="synonym">Xanthophyllomyces dendrorhous</name>
    <dbReference type="NCBI Taxonomy" id="264483"/>
    <lineage>
        <taxon>Eukaryota</taxon>
        <taxon>Fungi</taxon>
        <taxon>Dikarya</taxon>
        <taxon>Basidiomycota</taxon>
        <taxon>Agaricomycotina</taxon>
        <taxon>Tremellomycetes</taxon>
        <taxon>Cystofilobasidiales</taxon>
        <taxon>Mrakiaceae</taxon>
        <taxon>Phaffia</taxon>
    </lineage>
</organism>
<evidence type="ECO:0000256" key="2">
    <source>
        <dbReference type="ARBA" id="ARBA00004604"/>
    </source>
</evidence>
<proteinExistence type="inferred from homology"/>
<evidence type="ECO:0000256" key="3">
    <source>
        <dbReference type="ARBA" id="ARBA00006678"/>
    </source>
</evidence>